<dbReference type="Proteomes" id="UP000019443">
    <property type="component" value="Chromosome"/>
</dbReference>
<sequence>MSQLAKSTFRSAGRLPGHSFGAFATAAFERDPHSFKATVS</sequence>
<dbReference type="EMBL" id="HG916852">
    <property type="protein sequence ID" value="CDM57721.1"/>
    <property type="molecule type" value="Genomic_DNA"/>
</dbReference>
<name>W6RTT4_9HYPH</name>
<keyword evidence="2" id="KW-1185">Reference proteome</keyword>
<proteinExistence type="predicted"/>
<evidence type="ECO:0000313" key="2">
    <source>
        <dbReference type="Proteomes" id="UP000019443"/>
    </source>
</evidence>
<dbReference type="AlphaFoldDB" id="W6RTT4"/>
<organism evidence="1 2">
    <name type="scientific">Rhizobium favelukesii</name>
    <dbReference type="NCBI Taxonomy" id="348824"/>
    <lineage>
        <taxon>Bacteria</taxon>
        <taxon>Pseudomonadati</taxon>
        <taxon>Pseudomonadota</taxon>
        <taxon>Alphaproteobacteria</taxon>
        <taxon>Hyphomicrobiales</taxon>
        <taxon>Rhizobiaceae</taxon>
        <taxon>Rhizobium/Agrobacterium group</taxon>
        <taxon>Rhizobium</taxon>
    </lineage>
</organism>
<protein>
    <submittedName>
        <fullName evidence="1">Uncharacterized protein</fullName>
    </submittedName>
</protein>
<gene>
    <name evidence="1" type="ORF">LPU83_2064</name>
</gene>
<dbReference type="HOGENOM" id="CLU_3295515_0_0_5"/>
<reference evidence="1" key="1">
    <citation type="submission" date="2013-11" db="EMBL/GenBank/DDBJ databases">
        <title>Draft genome sequence of the broad-host-range Rhizobium sp. LPU83 strain, a member of the low-genetic diversity Oregon-like Rhizobium sp. group.</title>
        <authorList>
            <person name="Wibberg D."/>
            <person name="Puehler A."/>
            <person name="Schlueter A."/>
        </authorList>
    </citation>
    <scope>NUCLEOTIDE SEQUENCE [LARGE SCALE GENOMIC DNA]</scope>
    <source>
        <strain evidence="1">LPU83</strain>
    </source>
</reference>
<dbReference type="PATRIC" id="fig|348824.6.peg.2228"/>
<dbReference type="KEGG" id="rhl:LPU83_2064"/>
<evidence type="ECO:0000313" key="1">
    <source>
        <dbReference type="EMBL" id="CDM57721.1"/>
    </source>
</evidence>
<accession>W6RTT4</accession>